<gene>
    <name evidence="3" type="primary">LOC118413440</name>
</gene>
<sequence length="148" mass="16072">MKRKHLTGVCLSPQGKGKMKTYWLLGRSNNDETLNSGSGTDTNYTTSRASSFQDNTTCPAAVKPTASLEEAEDEAEFKVKEIGANTFKSLDWKAADAQSTFQEIGDTGKLSNPTLLEDLRWGACSSTTNNTDYVGADYQPSSNICNLL</sequence>
<organism evidence="2 3">
    <name type="scientific">Branchiostoma floridae</name>
    <name type="common">Florida lancelet</name>
    <name type="synonym">Amphioxus</name>
    <dbReference type="NCBI Taxonomy" id="7739"/>
    <lineage>
        <taxon>Eukaryota</taxon>
        <taxon>Metazoa</taxon>
        <taxon>Chordata</taxon>
        <taxon>Cephalochordata</taxon>
        <taxon>Leptocardii</taxon>
        <taxon>Amphioxiformes</taxon>
        <taxon>Branchiostomatidae</taxon>
        <taxon>Branchiostoma</taxon>
    </lineage>
</organism>
<dbReference type="GeneID" id="118413440"/>
<dbReference type="AlphaFoldDB" id="A0A9J7MMK6"/>
<dbReference type="RefSeq" id="XP_035672710.1">
    <property type="nucleotide sequence ID" value="XM_035816817.1"/>
</dbReference>
<dbReference type="KEGG" id="bfo:118413440"/>
<evidence type="ECO:0000313" key="3">
    <source>
        <dbReference type="RefSeq" id="XP_035672710.1"/>
    </source>
</evidence>
<evidence type="ECO:0000256" key="1">
    <source>
        <dbReference type="SAM" id="MobiDB-lite"/>
    </source>
</evidence>
<proteinExistence type="predicted"/>
<accession>A0A9J7MMK6</accession>
<evidence type="ECO:0000313" key="2">
    <source>
        <dbReference type="Proteomes" id="UP000001554"/>
    </source>
</evidence>
<keyword evidence="2" id="KW-1185">Reference proteome</keyword>
<dbReference type="Proteomes" id="UP000001554">
    <property type="component" value="Chromosome 4"/>
</dbReference>
<reference evidence="3" key="2">
    <citation type="submission" date="2025-08" db="UniProtKB">
        <authorList>
            <consortium name="RefSeq"/>
        </authorList>
    </citation>
    <scope>IDENTIFICATION</scope>
    <source>
        <strain evidence="3">S238N-H82</strain>
        <tissue evidence="3">Testes</tissue>
    </source>
</reference>
<feature type="region of interest" description="Disordered" evidence="1">
    <location>
        <begin position="29"/>
        <end position="56"/>
    </location>
</feature>
<reference evidence="2" key="1">
    <citation type="journal article" date="2020" name="Nat. Ecol. Evol.">
        <title>Deeply conserved synteny resolves early events in vertebrate evolution.</title>
        <authorList>
            <person name="Simakov O."/>
            <person name="Marletaz F."/>
            <person name="Yue J.X."/>
            <person name="O'Connell B."/>
            <person name="Jenkins J."/>
            <person name="Brandt A."/>
            <person name="Calef R."/>
            <person name="Tung C.H."/>
            <person name="Huang T.K."/>
            <person name="Schmutz J."/>
            <person name="Satoh N."/>
            <person name="Yu J.K."/>
            <person name="Putnam N.H."/>
            <person name="Green R.E."/>
            <person name="Rokhsar D.S."/>
        </authorList>
    </citation>
    <scope>NUCLEOTIDE SEQUENCE [LARGE SCALE GENOMIC DNA]</scope>
    <source>
        <strain evidence="2">S238N-H82</strain>
    </source>
</reference>
<name>A0A9J7MMK6_BRAFL</name>
<protein>
    <submittedName>
        <fullName evidence="3">Uncharacterized protein LOC118413440</fullName>
    </submittedName>
</protein>